<dbReference type="AlphaFoldDB" id="A0A1A8F2F8"/>
<evidence type="ECO:0000313" key="1">
    <source>
        <dbReference type="EMBL" id="SBQ53307.1"/>
    </source>
</evidence>
<name>A0A1A8F2F8_9TELE</name>
<protein>
    <submittedName>
        <fullName evidence="1">Uncharacterized protein</fullName>
    </submittedName>
</protein>
<dbReference type="EMBL" id="HAEB01006780">
    <property type="protein sequence ID" value="SBQ53307.1"/>
    <property type="molecule type" value="Transcribed_RNA"/>
</dbReference>
<proteinExistence type="predicted"/>
<sequence>MGIQMDIDLVLPKKINQVAADREREQQWAQNRTPQERLAQVEEQLLPSFMQTLLSERYDITHSRARPVIPAHSSNQDDRILWSTMSNVGEKYNNRIALSPESLANKTSLKTFKRADSGLRPALKPDQVSNTDNTESRVLNRMRYWRANATMSKEVLHIASNWRVILSVLRGAEDASFEHSSIHFWLSQTCTIF</sequence>
<organism evidence="1">
    <name type="scientific">Nothobranchius korthausae</name>
    <dbReference type="NCBI Taxonomy" id="1143690"/>
    <lineage>
        <taxon>Eukaryota</taxon>
        <taxon>Metazoa</taxon>
        <taxon>Chordata</taxon>
        <taxon>Craniata</taxon>
        <taxon>Vertebrata</taxon>
        <taxon>Euteleostomi</taxon>
        <taxon>Actinopterygii</taxon>
        <taxon>Neopterygii</taxon>
        <taxon>Teleostei</taxon>
        <taxon>Neoteleostei</taxon>
        <taxon>Acanthomorphata</taxon>
        <taxon>Ovalentaria</taxon>
        <taxon>Atherinomorphae</taxon>
        <taxon>Cyprinodontiformes</taxon>
        <taxon>Nothobranchiidae</taxon>
        <taxon>Nothobranchius</taxon>
    </lineage>
</organism>
<feature type="non-terminal residue" evidence="1">
    <location>
        <position position="193"/>
    </location>
</feature>
<reference evidence="1" key="2">
    <citation type="submission" date="2016-06" db="EMBL/GenBank/DDBJ databases">
        <title>The genome of a short-lived fish provides insights into sex chromosome evolution and the genetic control of aging.</title>
        <authorList>
            <person name="Reichwald K."/>
            <person name="Felder M."/>
            <person name="Petzold A."/>
            <person name="Koch P."/>
            <person name="Groth M."/>
            <person name="Platzer M."/>
        </authorList>
    </citation>
    <scope>NUCLEOTIDE SEQUENCE</scope>
    <source>
        <tissue evidence="1">Brain</tissue>
    </source>
</reference>
<accession>A0A1A8F2F8</accession>
<gene>
    <name evidence="1" type="primary">Nfu_g_1_008687</name>
</gene>
<reference evidence="1" key="1">
    <citation type="submission" date="2016-05" db="EMBL/GenBank/DDBJ databases">
        <authorList>
            <person name="Lavstsen T."/>
            <person name="Jespersen J.S."/>
        </authorList>
    </citation>
    <scope>NUCLEOTIDE SEQUENCE</scope>
    <source>
        <tissue evidence="1">Brain</tissue>
    </source>
</reference>